<dbReference type="PANTHER" id="PTHR30595:SF6">
    <property type="entry name" value="SCHLAFEN ALBA-2 DOMAIN-CONTAINING PROTEIN"/>
    <property type="match status" value="1"/>
</dbReference>
<name>A0A4U8Q271_9FIRM</name>
<dbReference type="InterPro" id="IPR038475">
    <property type="entry name" value="RecG_C_sf"/>
</dbReference>
<organism evidence="2 3">
    <name type="scientific">Robinsoniella peoriensis</name>
    <dbReference type="NCBI Taxonomy" id="180332"/>
    <lineage>
        <taxon>Bacteria</taxon>
        <taxon>Bacillati</taxon>
        <taxon>Bacillota</taxon>
        <taxon>Clostridia</taxon>
        <taxon>Lachnospirales</taxon>
        <taxon>Lachnospiraceae</taxon>
        <taxon>Robinsoniella</taxon>
    </lineage>
</organism>
<dbReference type="InterPro" id="IPR007421">
    <property type="entry name" value="Schlafen_AlbA_2_dom"/>
</dbReference>
<proteinExistence type="predicted"/>
<sequence length="438" mass="49730">MNESKTIEFKREFTDDIKKTVVGFANSDGGTIYIGIQDDGSVVGVNDVDDTMLRMTNAVRDAIRPDVTLFVECNNEVMEDKEVVVVSVQRGTARPYYISKKGLRPEGVYVRQGASTVPATETGIRNMIKETSGDCYETARSLEQQLTFVKTADYFKRKKVAFEDNQRISLGLIGMDGAYTCLGLLLSEQCQHTIKLAVFEGSKKAVFKERKEFTGSLLGQVEDAYEYIELYNRTRAEFKGLDRIDRRDYPEEALREALLNAIVHRDYSFSASTLISIFEDRIEFVTVGGLVKGMTLDDILLGVSILRNQKLANIFYRLNLIEAYGTGVPKIVESYEEADEKPRFDVTNNAFKITLPNRNFYANRLTHERINASINRYTEREEQVLNLFDKKDYIVRKDVEEAVGVSQATAIVLLREMTKKGFIIKSGGGRLIRYKLKE</sequence>
<keyword evidence="3" id="KW-1185">Reference proteome</keyword>
<comment type="caution">
    <text evidence="2">The sequence shown here is derived from an EMBL/GenBank/DDBJ whole genome shotgun (WGS) entry which is preliminary data.</text>
</comment>
<dbReference type="Proteomes" id="UP000306509">
    <property type="component" value="Unassembled WGS sequence"/>
</dbReference>
<dbReference type="PANTHER" id="PTHR30595">
    <property type="entry name" value="GLPR-RELATED TRANSCRIPTIONAL REPRESSOR"/>
    <property type="match status" value="1"/>
</dbReference>
<accession>A0A4U8Q271</accession>
<dbReference type="SUPFAM" id="SSF46785">
    <property type="entry name" value="Winged helix' DNA-binding domain"/>
    <property type="match status" value="1"/>
</dbReference>
<dbReference type="Gene3D" id="1.10.10.10">
    <property type="entry name" value="Winged helix-like DNA-binding domain superfamily/Winged helix DNA-binding domain"/>
    <property type="match status" value="1"/>
</dbReference>
<evidence type="ECO:0000313" key="2">
    <source>
        <dbReference type="EMBL" id="TLC98790.1"/>
    </source>
</evidence>
<dbReference type="RefSeq" id="WP_138003639.1">
    <property type="nucleotide sequence ID" value="NZ_QGQD01000083.1"/>
</dbReference>
<dbReference type="InterPro" id="IPR036388">
    <property type="entry name" value="WH-like_DNA-bd_sf"/>
</dbReference>
<evidence type="ECO:0000259" key="1">
    <source>
        <dbReference type="Pfam" id="PF04326"/>
    </source>
</evidence>
<gene>
    <name evidence="2" type="ORF">DSM106044_04323</name>
</gene>
<dbReference type="Gene3D" id="3.30.950.30">
    <property type="entry name" value="Schlafen, AAA domain"/>
    <property type="match status" value="1"/>
</dbReference>
<evidence type="ECO:0000313" key="3">
    <source>
        <dbReference type="Proteomes" id="UP000306509"/>
    </source>
</evidence>
<dbReference type="Gene3D" id="3.30.565.60">
    <property type="match status" value="1"/>
</dbReference>
<dbReference type="Pfam" id="PF13749">
    <property type="entry name" value="HATPase_c_4"/>
    <property type="match status" value="1"/>
</dbReference>
<dbReference type="InterPro" id="IPR038461">
    <property type="entry name" value="Schlafen_AlbA_2_dom_sf"/>
</dbReference>
<protein>
    <submittedName>
        <fullName evidence="2">Divergent AAA domain protein</fullName>
    </submittedName>
</protein>
<reference evidence="2 3" key="1">
    <citation type="journal article" date="2019" name="Anaerobe">
        <title>Detection of Robinsoniella peoriensis in multiple bone samples of a trauma patient.</title>
        <authorList>
            <person name="Schrottner P."/>
            <person name="Hartwich K."/>
            <person name="Bunk B."/>
            <person name="Schober I."/>
            <person name="Helbig S."/>
            <person name="Rudolph W.W."/>
            <person name="Gunzer F."/>
        </authorList>
    </citation>
    <scope>NUCLEOTIDE SEQUENCE [LARGE SCALE GENOMIC DNA]</scope>
    <source>
        <strain evidence="2 3">DSM 106044</strain>
    </source>
</reference>
<dbReference type="EMBL" id="QGQD01000083">
    <property type="protein sequence ID" value="TLC98790.1"/>
    <property type="molecule type" value="Genomic_DNA"/>
</dbReference>
<dbReference type="AlphaFoldDB" id="A0A4U8Q271"/>
<feature type="domain" description="Schlafen AlbA-2" evidence="1">
    <location>
        <begin position="3"/>
        <end position="119"/>
    </location>
</feature>
<dbReference type="STRING" id="180332.GCA_000797495_02115"/>
<dbReference type="InterPro" id="IPR036390">
    <property type="entry name" value="WH_DNA-bd_sf"/>
</dbReference>
<dbReference type="Pfam" id="PF04326">
    <property type="entry name" value="SLFN_AlbA_2"/>
    <property type="match status" value="1"/>
</dbReference>